<comment type="caution">
    <text evidence="1">The sequence shown here is derived from an EMBL/GenBank/DDBJ whole genome shotgun (WGS) entry which is preliminary data.</text>
</comment>
<name>A0ACC0JCB3_CHOFU</name>
<dbReference type="Proteomes" id="UP001064048">
    <property type="component" value="Chromosome 16"/>
</dbReference>
<evidence type="ECO:0000313" key="2">
    <source>
        <dbReference type="Proteomes" id="UP001064048"/>
    </source>
</evidence>
<sequence>MIIEGGCGGCNGETAKCRKYKNLANNFIFAAFAVTIVLSFLGQRIGIAIQRGNAASLMGTLLNNSILGDISKYRFLGLDVHGVDATTCSREVFSSIANIKKMGLEPNKLDYLVLSKGNFEILIKKLLLVTLSPLIIISPQQSTAGHRPLPWRATTLSSAPRIHPPPATFLRSAIEDSSAPPFIGPATDVASPMPLQRTNSFSNVRRYRVEIYVAEGSVKSNEWSLQYKGSPGCLSQLEEVLGEGLGATDDITPCLLAVNIKTDAVTKGRLLGVACITAGDYQMSVTEFTDDDLLTELETITVQLAPSECLVPMVENDDYKALSKVMERASVTVTKLKRCEFSTEGLMQDLNRLLKFKENQQQDANAFEETRKEVAMTSLAAAIKYVSLMSESTNFGRFRLSTIQADCFLHLDAAALSALNVLPELGDSSRAPARSLLGLLDRCRTQQGKRLLAQWLRQPLRDINLINERLDVVELLVDNSQLRLQLHDDHLRRIPDLRALARRLTRKKANLHDCYRIYQAINRLPPLLQCLAEANNATVHSSIAEPISELNDDLIKFQQMIESTVDMEAVDKGEFLVNPAFDEQLQTLRGELDQLQASAEKELSKAARDLGLDAGKTIKLESNPQNGYCLRVTMKEEQSLRGNKKYTIIDAVKGGVRFKTNTLANLTDEYVTTKATYEKEQDKVVAEIVGIASGYSECLFCLSHVLSRLDVLVSFAVAAATAPHPYCRPVVTEDIDNFVLKDVRHPCLEVQEGVSFIPNDVVFKRDSCLMHVVTGANMGGKSTWMRSCGAAALLAHAGCLVPAASATVPRLKALCARVGAADREQRGQSTFMLEMIESATILRTATPDSLVLIDELGRGTSTYEGCGIAWAIAEELATKCKCFCLFATHYHELTRLPSLHPGVIVNSHAEASVVDQQLLLLHKIAPGPATHSLGLHVAKLADLPESIIEYAEAKQAQLETNLFETDNSNDQESSAGQELILEFLRKCKNIEASHTSDEAMFKEIKVLKKNLLQQDNKYLQSLMIGCDK</sequence>
<gene>
    <name evidence="1" type="ORF">MSG28_009722</name>
</gene>
<keyword evidence="2" id="KW-1185">Reference proteome</keyword>
<evidence type="ECO:0000313" key="1">
    <source>
        <dbReference type="EMBL" id="KAI8421758.1"/>
    </source>
</evidence>
<proteinExistence type="predicted"/>
<reference evidence="1 2" key="1">
    <citation type="journal article" date="2022" name="Genome Biol. Evol.">
        <title>The Spruce Budworm Genome: Reconstructing the Evolutionary History of Antifreeze Proteins.</title>
        <authorList>
            <person name="Beliveau C."/>
            <person name="Gagne P."/>
            <person name="Picq S."/>
            <person name="Vernygora O."/>
            <person name="Keeling C.I."/>
            <person name="Pinkney K."/>
            <person name="Doucet D."/>
            <person name="Wen F."/>
            <person name="Johnston J.S."/>
            <person name="Maaroufi H."/>
            <person name="Boyle B."/>
            <person name="Laroche J."/>
            <person name="Dewar K."/>
            <person name="Juretic N."/>
            <person name="Blackburn G."/>
            <person name="Nisole A."/>
            <person name="Brunet B."/>
            <person name="Brandao M."/>
            <person name="Lumley L."/>
            <person name="Duan J."/>
            <person name="Quan G."/>
            <person name="Lucarotti C.J."/>
            <person name="Roe A.D."/>
            <person name="Sperling F.A.H."/>
            <person name="Levesque R.C."/>
            <person name="Cusson M."/>
        </authorList>
    </citation>
    <scope>NUCLEOTIDE SEQUENCE [LARGE SCALE GENOMIC DNA]</scope>
    <source>
        <strain evidence="1">Glfc:IPQL:Cfum</strain>
    </source>
</reference>
<organism evidence="1 2">
    <name type="scientific">Choristoneura fumiferana</name>
    <name type="common">Spruce budworm moth</name>
    <name type="synonym">Archips fumiferana</name>
    <dbReference type="NCBI Taxonomy" id="7141"/>
    <lineage>
        <taxon>Eukaryota</taxon>
        <taxon>Metazoa</taxon>
        <taxon>Ecdysozoa</taxon>
        <taxon>Arthropoda</taxon>
        <taxon>Hexapoda</taxon>
        <taxon>Insecta</taxon>
        <taxon>Pterygota</taxon>
        <taxon>Neoptera</taxon>
        <taxon>Endopterygota</taxon>
        <taxon>Lepidoptera</taxon>
        <taxon>Glossata</taxon>
        <taxon>Ditrysia</taxon>
        <taxon>Tortricoidea</taxon>
        <taxon>Tortricidae</taxon>
        <taxon>Tortricinae</taxon>
        <taxon>Choristoneura</taxon>
    </lineage>
</organism>
<dbReference type="EMBL" id="CM046116">
    <property type="protein sequence ID" value="KAI8421758.1"/>
    <property type="molecule type" value="Genomic_DNA"/>
</dbReference>
<protein>
    <submittedName>
        <fullName evidence="1">Uncharacterized protein</fullName>
    </submittedName>
</protein>
<accession>A0ACC0JCB3</accession>